<dbReference type="SMART" id="SM00292">
    <property type="entry name" value="BRCT"/>
    <property type="match status" value="1"/>
</dbReference>
<evidence type="ECO:0000313" key="16">
    <source>
        <dbReference type="Proteomes" id="UP000677117"/>
    </source>
</evidence>
<dbReference type="Proteomes" id="UP000677117">
    <property type="component" value="Chromosome"/>
</dbReference>
<evidence type="ECO:0000256" key="3">
    <source>
        <dbReference type="ARBA" id="ARBA00022705"/>
    </source>
</evidence>
<feature type="binding site" evidence="11">
    <location>
        <begin position="43"/>
        <end position="47"/>
    </location>
    <ligand>
        <name>NAD(+)</name>
        <dbReference type="ChEBI" id="CHEBI:57540"/>
    </ligand>
</feature>
<dbReference type="InterPro" id="IPR012340">
    <property type="entry name" value="NA-bd_OB-fold"/>
</dbReference>
<dbReference type="Gene3D" id="3.40.50.10190">
    <property type="entry name" value="BRCT domain"/>
    <property type="match status" value="1"/>
</dbReference>
<comment type="catalytic activity">
    <reaction evidence="10 11">
        <text>NAD(+) + (deoxyribonucleotide)n-3'-hydroxyl + 5'-phospho-(deoxyribonucleotide)m = (deoxyribonucleotide)n+m + AMP + beta-nicotinamide D-nucleotide.</text>
        <dbReference type="EC" id="6.5.1.2"/>
    </reaction>
</comment>
<dbReference type="KEGG" id="mvl:KOY49_03415"/>
<feature type="binding site" evidence="11">
    <location>
        <begin position="92"/>
        <end position="93"/>
    </location>
    <ligand>
        <name>NAD(+)</name>
        <dbReference type="ChEBI" id="CHEBI:57540"/>
    </ligand>
</feature>
<keyword evidence="5 11" id="KW-0227">DNA damage</keyword>
<dbReference type="NCBIfam" id="NF005932">
    <property type="entry name" value="PRK07956.1"/>
    <property type="match status" value="1"/>
</dbReference>
<dbReference type="Pfam" id="PF00533">
    <property type="entry name" value="BRCT"/>
    <property type="match status" value="1"/>
</dbReference>
<keyword evidence="2 11" id="KW-0436">Ligase</keyword>
<evidence type="ECO:0000256" key="10">
    <source>
        <dbReference type="ARBA" id="ARBA00034005"/>
    </source>
</evidence>
<keyword evidence="16" id="KW-1185">Reference proteome</keyword>
<feature type="binding site" evidence="11">
    <location>
        <position position="123"/>
    </location>
    <ligand>
        <name>NAD(+)</name>
        <dbReference type="ChEBI" id="CHEBI:57540"/>
    </ligand>
</feature>
<organism evidence="15 16">
    <name type="scientific">Candidatus Minimicrobia vallesae</name>
    <dbReference type="NCBI Taxonomy" id="2841264"/>
    <lineage>
        <taxon>Bacteria</taxon>
        <taxon>Candidatus Saccharimonadota</taxon>
        <taxon>Candidatus Saccharimonadota incertae sedis</taxon>
        <taxon>Candidatus Minimicrobia</taxon>
    </lineage>
</organism>
<evidence type="ECO:0000256" key="1">
    <source>
        <dbReference type="ARBA" id="ARBA00004067"/>
    </source>
</evidence>
<dbReference type="InterPro" id="IPR036420">
    <property type="entry name" value="BRCT_dom_sf"/>
</dbReference>
<evidence type="ECO:0000259" key="12">
    <source>
        <dbReference type="SMART" id="SM00278"/>
    </source>
</evidence>
<dbReference type="SUPFAM" id="SSF50249">
    <property type="entry name" value="Nucleic acid-binding proteins"/>
    <property type="match status" value="1"/>
</dbReference>
<feature type="domain" description="BRCT" evidence="13">
    <location>
        <begin position="604"/>
        <end position="681"/>
    </location>
</feature>
<evidence type="ECO:0000256" key="4">
    <source>
        <dbReference type="ARBA" id="ARBA00022723"/>
    </source>
</evidence>
<dbReference type="GO" id="GO:0006281">
    <property type="term" value="P:DNA repair"/>
    <property type="evidence" value="ECO:0007669"/>
    <property type="project" value="UniProtKB-KW"/>
</dbReference>
<dbReference type="EC" id="6.5.1.2" evidence="11"/>
<dbReference type="FunFam" id="1.10.150.20:FF:000006">
    <property type="entry name" value="DNA ligase"/>
    <property type="match status" value="1"/>
</dbReference>
<keyword evidence="4 11" id="KW-0479">Metal-binding</keyword>
<dbReference type="InterPro" id="IPR004150">
    <property type="entry name" value="NAD_DNA_ligase_OB"/>
</dbReference>
<dbReference type="Gene3D" id="2.40.50.140">
    <property type="entry name" value="Nucleic acid-binding proteins"/>
    <property type="match status" value="1"/>
</dbReference>
<dbReference type="GO" id="GO:0005829">
    <property type="term" value="C:cytosol"/>
    <property type="evidence" value="ECO:0007669"/>
    <property type="project" value="TreeGrafter"/>
</dbReference>
<evidence type="ECO:0000256" key="5">
    <source>
        <dbReference type="ARBA" id="ARBA00022763"/>
    </source>
</evidence>
<evidence type="ECO:0000313" key="15">
    <source>
        <dbReference type="EMBL" id="QWQ31217.1"/>
    </source>
</evidence>
<dbReference type="NCBIfam" id="TIGR00575">
    <property type="entry name" value="dnlj"/>
    <property type="match status" value="1"/>
</dbReference>
<dbReference type="GO" id="GO:0003677">
    <property type="term" value="F:DNA binding"/>
    <property type="evidence" value="ECO:0007669"/>
    <property type="project" value="InterPro"/>
</dbReference>
<evidence type="ECO:0000259" key="14">
    <source>
        <dbReference type="SMART" id="SM00532"/>
    </source>
</evidence>
<dbReference type="HAMAP" id="MF_01588">
    <property type="entry name" value="DNA_ligase_A"/>
    <property type="match status" value="1"/>
</dbReference>
<dbReference type="InterPro" id="IPR003583">
    <property type="entry name" value="Hlx-hairpin-Hlx_DNA-bd_motif"/>
</dbReference>
<dbReference type="EMBL" id="CP076459">
    <property type="protein sequence ID" value="QWQ31217.1"/>
    <property type="molecule type" value="Genomic_DNA"/>
</dbReference>
<comment type="similarity">
    <text evidence="11">Belongs to the NAD-dependent DNA ligase family. LigA subfamily.</text>
</comment>
<dbReference type="InterPro" id="IPR001679">
    <property type="entry name" value="DNA_ligase"/>
</dbReference>
<dbReference type="AlphaFoldDB" id="A0A8F1MAE7"/>
<dbReference type="SMART" id="SM00532">
    <property type="entry name" value="LIGANc"/>
    <property type="match status" value="1"/>
</dbReference>
<evidence type="ECO:0000256" key="6">
    <source>
        <dbReference type="ARBA" id="ARBA00022833"/>
    </source>
</evidence>
<dbReference type="SUPFAM" id="SSF47781">
    <property type="entry name" value="RuvA domain 2-like"/>
    <property type="match status" value="1"/>
</dbReference>
<dbReference type="GO" id="GO:0006260">
    <property type="term" value="P:DNA replication"/>
    <property type="evidence" value="ECO:0007669"/>
    <property type="project" value="UniProtKB-KW"/>
</dbReference>
<dbReference type="PANTHER" id="PTHR23389:SF9">
    <property type="entry name" value="DNA LIGASE"/>
    <property type="match status" value="1"/>
</dbReference>
<dbReference type="InterPro" id="IPR013840">
    <property type="entry name" value="DNAligase_N"/>
</dbReference>
<dbReference type="Gene3D" id="3.30.470.30">
    <property type="entry name" value="DNA ligase/mRNA capping enzyme"/>
    <property type="match status" value="1"/>
</dbReference>
<evidence type="ECO:0000256" key="11">
    <source>
        <dbReference type="HAMAP-Rule" id="MF_01588"/>
    </source>
</evidence>
<dbReference type="InterPro" id="IPR041663">
    <property type="entry name" value="DisA/LigA_HHH"/>
</dbReference>
<dbReference type="PANTHER" id="PTHR23389">
    <property type="entry name" value="CHROMOSOME TRANSMISSION FIDELITY FACTOR 18"/>
    <property type="match status" value="1"/>
</dbReference>
<keyword evidence="9 11" id="KW-0234">DNA repair</keyword>
<comment type="caution">
    <text evidence="11">Lacks conserved residue(s) required for the propagation of feature annotation.</text>
</comment>
<dbReference type="Pfam" id="PF12826">
    <property type="entry name" value="HHH_2"/>
    <property type="match status" value="1"/>
</dbReference>
<feature type="domain" description="Helix-hairpin-helix DNA-binding motif class 1" evidence="12">
    <location>
        <begin position="559"/>
        <end position="578"/>
    </location>
</feature>
<evidence type="ECO:0000256" key="8">
    <source>
        <dbReference type="ARBA" id="ARBA00023027"/>
    </source>
</evidence>
<feature type="binding site" evidence="11">
    <location>
        <position position="146"/>
    </location>
    <ligand>
        <name>NAD(+)</name>
        <dbReference type="ChEBI" id="CHEBI:57540"/>
    </ligand>
</feature>
<dbReference type="GO" id="GO:0003911">
    <property type="term" value="F:DNA ligase (NAD+) activity"/>
    <property type="evidence" value="ECO:0007669"/>
    <property type="project" value="UniProtKB-UniRule"/>
</dbReference>
<evidence type="ECO:0000256" key="9">
    <source>
        <dbReference type="ARBA" id="ARBA00023204"/>
    </source>
</evidence>
<dbReference type="GO" id="GO:0046872">
    <property type="term" value="F:metal ion binding"/>
    <property type="evidence" value="ECO:0007669"/>
    <property type="project" value="UniProtKB-KW"/>
</dbReference>
<dbReference type="InterPro" id="IPR013839">
    <property type="entry name" value="DNAligase_adenylation"/>
</dbReference>
<keyword evidence="3 11" id="KW-0235">DNA replication</keyword>
<dbReference type="Pfam" id="PF01653">
    <property type="entry name" value="DNA_ligase_aden"/>
    <property type="match status" value="1"/>
</dbReference>
<feature type="active site" description="N6-AMP-lysine intermediate" evidence="11">
    <location>
        <position position="125"/>
    </location>
</feature>
<dbReference type="Gene3D" id="1.10.150.20">
    <property type="entry name" value="5' to 3' exonuclease, C-terminal subdomain"/>
    <property type="match status" value="2"/>
</dbReference>
<sequence length="681" mass="75588">MSICSTERWLKVTPKKPRIDEIKDLLNRYSYEYYTLDKPSVSDAVYDSLMDELKKIESDHPELITIDSPTQRVGNKLLDGFQKVEHARRMVSLSDVFDKSEVEAWIERTDKLIPGQRHEFFTDIKMDGLACALIYVDGVLSQAVTRGDSFVGEDVTNNVRTIKNVPLRLREAAGFENFLHGRTEIRGEIVMLKRDFEELNKRQKSLGLPTFANPRNLAAGTIRQLDPALVAARPLHFRGYDVIRDDSSEVPTNSFAYEALTALGISRNQQASVFDNLSDVMKFVNEWSDKRHDLPFNTDGLVIKINDREIYDNLGMVGKNPRGAVAYKYAAEEATTIVRDIVISIGRTGAATPVAVFDPVVVAGTTVQHASLHNADEIERLDIRRGDTVVIFKAGDIIPQVESVLKELRPADSEPIDYEAELKRQYPELEFVRPEGEAVYRVKGSSGPLILKRALAHFASKGALDIDTLGEKNVEVLIDNGLVGDLADIFTLTKDDLLKLDRFADISAQKLISAIADKKSPELERFLYGLGIRHIGAQTAIDLTNHFESMENLAKATIDDLRQVDGVGEIVAESVVAWFADEDNVKLLNKFTELGVIPQFNKKSGGLGGKSFVVTGTLKSMGRDAAADKIRNLGGVFQTAVSKDTTYLVAGGKVGASKLKKAEQYGTKIIDEEELLQIIKE</sequence>
<dbReference type="Pfam" id="PF03120">
    <property type="entry name" value="OB_DNA_ligase"/>
    <property type="match status" value="1"/>
</dbReference>
<evidence type="ECO:0000259" key="13">
    <source>
        <dbReference type="SMART" id="SM00292"/>
    </source>
</evidence>
<dbReference type="Gene3D" id="1.10.287.610">
    <property type="entry name" value="Helix hairpin bin"/>
    <property type="match status" value="1"/>
</dbReference>
<dbReference type="InterPro" id="IPR001357">
    <property type="entry name" value="BRCT_dom"/>
</dbReference>
<name>A0A8F1MAE7_9BACT</name>
<dbReference type="CDD" id="cd00114">
    <property type="entry name" value="LIGANc"/>
    <property type="match status" value="1"/>
</dbReference>
<feature type="domain" description="NAD-dependent DNA ligase N-terminal" evidence="14">
    <location>
        <begin position="14"/>
        <end position="463"/>
    </location>
</feature>
<keyword evidence="11" id="KW-0464">Manganese</keyword>
<keyword evidence="6 11" id="KW-0862">Zinc</keyword>
<keyword evidence="8 11" id="KW-0520">NAD</keyword>
<evidence type="ECO:0000256" key="2">
    <source>
        <dbReference type="ARBA" id="ARBA00022598"/>
    </source>
</evidence>
<dbReference type="SUPFAM" id="SSF52113">
    <property type="entry name" value="BRCT domain"/>
    <property type="match status" value="1"/>
</dbReference>
<dbReference type="SUPFAM" id="SSF56091">
    <property type="entry name" value="DNA ligase/mRNA capping enzyme, catalytic domain"/>
    <property type="match status" value="1"/>
</dbReference>
<feature type="binding site" evidence="11">
    <location>
        <position position="328"/>
    </location>
    <ligand>
        <name>NAD(+)</name>
        <dbReference type="ChEBI" id="CHEBI:57540"/>
    </ligand>
</feature>
<dbReference type="PIRSF" id="PIRSF001604">
    <property type="entry name" value="LigA"/>
    <property type="match status" value="1"/>
</dbReference>
<protein>
    <recommendedName>
        <fullName evidence="11">DNA ligase</fullName>
        <ecNumber evidence="11">6.5.1.2</ecNumber>
    </recommendedName>
    <alternativeName>
        <fullName evidence="11">Polydeoxyribonucleotide synthase [NAD(+)]</fullName>
    </alternativeName>
</protein>
<feature type="binding site" evidence="11">
    <location>
        <position position="188"/>
    </location>
    <ligand>
        <name>NAD(+)</name>
        <dbReference type="ChEBI" id="CHEBI:57540"/>
    </ligand>
</feature>
<accession>A0A8F1MAE7</accession>
<feature type="binding site" evidence="11">
    <location>
        <position position="304"/>
    </location>
    <ligand>
        <name>NAD(+)</name>
        <dbReference type="ChEBI" id="CHEBI:57540"/>
    </ligand>
</feature>
<keyword evidence="7 11" id="KW-0460">Magnesium</keyword>
<reference evidence="15" key="1">
    <citation type="submission" date="2021-06" db="EMBL/GenBank/DDBJ databases">
        <title>An adapted protocol for Saccharibacteria cultivation: two new species join this phylum of Candidate Phyla Radiations.</title>
        <authorList>
            <person name="Ibrahim A."/>
            <person name="Maatouk M."/>
            <person name="Raoult D."/>
            <person name="Bittar F."/>
        </authorList>
    </citation>
    <scope>NUCLEOTIDE SEQUENCE</scope>
    <source>
        <strain evidence="15">IHU2</strain>
    </source>
</reference>
<comment type="cofactor">
    <cofactor evidence="11">
        <name>Mg(2+)</name>
        <dbReference type="ChEBI" id="CHEBI:18420"/>
    </cofactor>
    <cofactor evidence="11">
        <name>Mn(2+)</name>
        <dbReference type="ChEBI" id="CHEBI:29035"/>
    </cofactor>
</comment>
<gene>
    <name evidence="11 15" type="primary">ligA</name>
    <name evidence="15" type="ORF">KOY49_03415</name>
</gene>
<proteinExistence type="inferred from homology"/>
<evidence type="ECO:0000256" key="7">
    <source>
        <dbReference type="ARBA" id="ARBA00022842"/>
    </source>
</evidence>
<feature type="domain" description="Helix-hairpin-helix DNA-binding motif class 1" evidence="12">
    <location>
        <begin position="495"/>
        <end position="514"/>
    </location>
</feature>
<comment type="function">
    <text evidence="1 11">DNA ligase that catalyzes the formation of phosphodiester linkages between 5'-phosphoryl and 3'-hydroxyl groups in double-stranded DNA using NAD as a coenzyme and as the energy source for the reaction. It is essential for DNA replication and repair of damaged DNA.</text>
</comment>
<dbReference type="SMART" id="SM00278">
    <property type="entry name" value="HhH1"/>
    <property type="match status" value="2"/>
</dbReference>
<dbReference type="InterPro" id="IPR010994">
    <property type="entry name" value="RuvA_2-like"/>
</dbReference>